<sequence length="65" mass="7607">MKNGEFSLYDLDMGPYEIVFESSNKNKRWAGGIYVSDKNDKGEELKLDLWAQVKSKMPKRLYEKS</sequence>
<organism evidence="1">
    <name type="scientific">marine sediment metagenome</name>
    <dbReference type="NCBI Taxonomy" id="412755"/>
    <lineage>
        <taxon>unclassified sequences</taxon>
        <taxon>metagenomes</taxon>
        <taxon>ecological metagenomes</taxon>
    </lineage>
</organism>
<dbReference type="EMBL" id="BARU01043783">
    <property type="protein sequence ID" value="GAH85064.1"/>
    <property type="molecule type" value="Genomic_DNA"/>
</dbReference>
<dbReference type="AlphaFoldDB" id="X1K479"/>
<protein>
    <submittedName>
        <fullName evidence="1">Uncharacterized protein</fullName>
    </submittedName>
</protein>
<name>X1K479_9ZZZZ</name>
<gene>
    <name evidence="1" type="ORF">S03H2_66973</name>
</gene>
<comment type="caution">
    <text evidence="1">The sequence shown here is derived from an EMBL/GenBank/DDBJ whole genome shotgun (WGS) entry which is preliminary data.</text>
</comment>
<proteinExistence type="predicted"/>
<reference evidence="1" key="1">
    <citation type="journal article" date="2014" name="Front. Microbiol.">
        <title>High frequency of phylogenetically diverse reductive dehalogenase-homologous genes in deep subseafloor sedimentary metagenomes.</title>
        <authorList>
            <person name="Kawai M."/>
            <person name="Futagami T."/>
            <person name="Toyoda A."/>
            <person name="Takaki Y."/>
            <person name="Nishi S."/>
            <person name="Hori S."/>
            <person name="Arai W."/>
            <person name="Tsubouchi T."/>
            <person name="Morono Y."/>
            <person name="Uchiyama I."/>
            <person name="Ito T."/>
            <person name="Fujiyama A."/>
            <person name="Inagaki F."/>
            <person name="Takami H."/>
        </authorList>
    </citation>
    <scope>NUCLEOTIDE SEQUENCE</scope>
    <source>
        <strain evidence="1">Expedition CK06-06</strain>
    </source>
</reference>
<feature type="non-terminal residue" evidence="1">
    <location>
        <position position="65"/>
    </location>
</feature>
<evidence type="ECO:0000313" key="1">
    <source>
        <dbReference type="EMBL" id="GAH85064.1"/>
    </source>
</evidence>
<accession>X1K479</accession>